<dbReference type="Proteomes" id="UP001500711">
    <property type="component" value="Unassembled WGS sequence"/>
</dbReference>
<evidence type="ECO:0000256" key="1">
    <source>
        <dbReference type="SAM" id="MobiDB-lite"/>
    </source>
</evidence>
<dbReference type="EMBL" id="BAABBE010000023">
    <property type="protein sequence ID" value="GAA3669195.1"/>
    <property type="molecule type" value="Genomic_DNA"/>
</dbReference>
<feature type="region of interest" description="Disordered" evidence="1">
    <location>
        <begin position="278"/>
        <end position="309"/>
    </location>
</feature>
<dbReference type="SUPFAM" id="SSF50969">
    <property type="entry name" value="YVTN repeat-like/Quinoprotein amine dehydrogenase"/>
    <property type="match status" value="1"/>
</dbReference>
<gene>
    <name evidence="2" type="ORF">GCM10022267_64850</name>
</gene>
<keyword evidence="3" id="KW-1185">Reference proteome</keyword>
<reference evidence="3" key="1">
    <citation type="journal article" date="2019" name="Int. J. Syst. Evol. Microbiol.">
        <title>The Global Catalogue of Microorganisms (GCM) 10K type strain sequencing project: providing services to taxonomists for standard genome sequencing and annotation.</title>
        <authorList>
            <consortium name="The Broad Institute Genomics Platform"/>
            <consortium name="The Broad Institute Genome Sequencing Center for Infectious Disease"/>
            <person name="Wu L."/>
            <person name="Ma J."/>
        </authorList>
    </citation>
    <scope>NUCLEOTIDE SEQUENCE [LARGE SCALE GENOMIC DNA]</scope>
    <source>
        <strain evidence="3">JCM 17494</strain>
    </source>
</reference>
<organism evidence="2 3">
    <name type="scientific">Lentzea roselyniae</name>
    <dbReference type="NCBI Taxonomy" id="531940"/>
    <lineage>
        <taxon>Bacteria</taxon>
        <taxon>Bacillati</taxon>
        <taxon>Actinomycetota</taxon>
        <taxon>Actinomycetes</taxon>
        <taxon>Pseudonocardiales</taxon>
        <taxon>Pseudonocardiaceae</taxon>
        <taxon>Lentzea</taxon>
    </lineage>
</organism>
<evidence type="ECO:0000313" key="3">
    <source>
        <dbReference type="Proteomes" id="UP001500711"/>
    </source>
</evidence>
<sequence>MRCSPLPQAARSRATRCSWTSPGGKNVTVTTGLWNPADYCQSSPTLATACQRATRDRDGNSMVNGSARSLVTMPFDARGTNSAPAQVANQGATGTVFGLAYRKQDKRLFSAAFAKRLTNYGPGGPGAIYVTPAAGGATTLFTTVPNAGGATHNHQTNFDGAFYAVPGTQSLGDIDMSEDGSELYVVNMADKKLYVYDATQPTAAAAKASYVIPSACPTASDWRPGALGVRDGVVYVGGVCSGASTKKIADVKAVVMTFSGGSFSPPVLTRCWTSSVAGRSTTGRRATSGTPGPTAGTTPPPTTCGTTRTPCRC</sequence>
<dbReference type="InterPro" id="IPR011044">
    <property type="entry name" value="Quino_amine_DH_bsu"/>
</dbReference>
<protein>
    <submittedName>
        <fullName evidence="2">Uncharacterized protein</fullName>
    </submittedName>
</protein>
<proteinExistence type="predicted"/>
<evidence type="ECO:0000313" key="2">
    <source>
        <dbReference type="EMBL" id="GAA3669195.1"/>
    </source>
</evidence>
<accession>A0ABP7BT06</accession>
<name>A0ABP7BT06_9PSEU</name>
<comment type="caution">
    <text evidence="2">The sequence shown here is derived from an EMBL/GenBank/DDBJ whole genome shotgun (WGS) entry which is preliminary data.</text>
</comment>